<proteinExistence type="predicted"/>
<dbReference type="Proteomes" id="UP000790347">
    <property type="component" value="Unassembled WGS sequence"/>
</dbReference>
<dbReference type="EMBL" id="ASGP02000008">
    <property type="protein sequence ID" value="KAH9493899.1"/>
    <property type="molecule type" value="Genomic_DNA"/>
</dbReference>
<feature type="compositionally biased region" description="Low complexity" evidence="1">
    <location>
        <begin position="271"/>
        <end position="290"/>
    </location>
</feature>
<feature type="chain" id="PRO_5037824704" evidence="2">
    <location>
        <begin position="25"/>
        <end position="297"/>
    </location>
</feature>
<evidence type="ECO:0000256" key="2">
    <source>
        <dbReference type="SAM" id="SignalP"/>
    </source>
</evidence>
<keyword evidence="2" id="KW-0732">Signal</keyword>
<feature type="region of interest" description="Disordered" evidence="1">
    <location>
        <begin position="259"/>
        <end position="297"/>
    </location>
</feature>
<evidence type="ECO:0000313" key="4">
    <source>
        <dbReference type="Proteomes" id="UP000790347"/>
    </source>
</evidence>
<gene>
    <name evidence="3" type="ORF">DERF_014626</name>
</gene>
<comment type="caution">
    <text evidence="3">The sequence shown here is derived from an EMBL/GenBank/DDBJ whole genome shotgun (WGS) entry which is preliminary data.</text>
</comment>
<feature type="signal peptide" evidence="2">
    <location>
        <begin position="1"/>
        <end position="24"/>
    </location>
</feature>
<evidence type="ECO:0000256" key="1">
    <source>
        <dbReference type="SAM" id="MobiDB-lite"/>
    </source>
</evidence>
<sequence>MMMFHFILTIIMMMMMMMVTISKSAPYSGVKSGNIIRGGQSQIMAAPIMIRTTNSNSGYGSLYGRLASSSNGGGGGGGGIIPIAIQTKHNIEYKDVPSSGSIQTATVEVGARSIPINIIFRSASSSLNVLQRHQGAGGDTQESHSEDEPHVLRHTVKKPIYQIVNEIITPYRKISQEVHPVQEEIKTVVAKNSNHHQPVDDDDIDNNNNNDNNDYQKLLQSGSAIVTTSSVLKGTDVDGKSIAKSMDQNLTKSVAALLKTPTSQIAKTKPSTSISVSSSTSSSSSSSSSSGAKSYQV</sequence>
<feature type="region of interest" description="Disordered" evidence="1">
    <location>
        <begin position="190"/>
        <end position="216"/>
    </location>
</feature>
<evidence type="ECO:0000313" key="3">
    <source>
        <dbReference type="EMBL" id="KAH9493899.1"/>
    </source>
</evidence>
<protein>
    <submittedName>
        <fullName evidence="3">Uncharacterized protein</fullName>
    </submittedName>
</protein>
<keyword evidence="4" id="KW-1185">Reference proteome</keyword>
<name>A0A922HJE2_DERFA</name>
<dbReference type="AlphaFoldDB" id="A0A922HJE2"/>
<reference evidence="3" key="2">
    <citation type="journal article" date="2022" name="Res Sq">
        <title>Comparative Genomics Reveals Insights into the Divergent Evolution of Astigmatic Mites and Household Pest Adaptations.</title>
        <authorList>
            <person name="Xiong Q."/>
            <person name="Wan A.T.-Y."/>
            <person name="Liu X.-Y."/>
            <person name="Fung C.S.-H."/>
            <person name="Xiao X."/>
            <person name="Malainual N."/>
            <person name="Hou J."/>
            <person name="Wang L."/>
            <person name="Wang M."/>
            <person name="Yang K."/>
            <person name="Cui Y."/>
            <person name="Leung E."/>
            <person name="Nong W."/>
            <person name="Shin S.-K."/>
            <person name="Au S."/>
            <person name="Jeong K.Y."/>
            <person name="Chew F.T."/>
            <person name="Hui J."/>
            <person name="Leung T.F."/>
            <person name="Tungtrongchitr A."/>
            <person name="Zhong N."/>
            <person name="Liu Z."/>
            <person name="Tsui S."/>
        </authorList>
    </citation>
    <scope>NUCLEOTIDE SEQUENCE</scope>
    <source>
        <strain evidence="3">Derf</strain>
        <tissue evidence="3">Whole organism</tissue>
    </source>
</reference>
<accession>A0A922HJE2</accession>
<feature type="compositionally biased region" description="Polar residues" evidence="1">
    <location>
        <begin position="260"/>
        <end position="270"/>
    </location>
</feature>
<reference evidence="3" key="1">
    <citation type="submission" date="2013-05" db="EMBL/GenBank/DDBJ databases">
        <authorList>
            <person name="Yim A.K.Y."/>
            <person name="Chan T.F."/>
            <person name="Ji K.M."/>
            <person name="Liu X.Y."/>
            <person name="Zhou J.W."/>
            <person name="Li R.Q."/>
            <person name="Yang K.Y."/>
            <person name="Li J."/>
            <person name="Li M."/>
            <person name="Law P.T.W."/>
            <person name="Wu Y.L."/>
            <person name="Cai Z.L."/>
            <person name="Qin H."/>
            <person name="Bao Y."/>
            <person name="Leung R.K.K."/>
            <person name="Ng P.K.S."/>
            <person name="Zou J."/>
            <person name="Zhong X.J."/>
            <person name="Ran P.X."/>
            <person name="Zhong N.S."/>
            <person name="Liu Z.G."/>
            <person name="Tsui S.K.W."/>
        </authorList>
    </citation>
    <scope>NUCLEOTIDE SEQUENCE</scope>
    <source>
        <strain evidence="3">Derf</strain>
        <tissue evidence="3">Whole organism</tissue>
    </source>
</reference>
<organism evidence="3 4">
    <name type="scientific">Dermatophagoides farinae</name>
    <name type="common">American house dust mite</name>
    <dbReference type="NCBI Taxonomy" id="6954"/>
    <lineage>
        <taxon>Eukaryota</taxon>
        <taxon>Metazoa</taxon>
        <taxon>Ecdysozoa</taxon>
        <taxon>Arthropoda</taxon>
        <taxon>Chelicerata</taxon>
        <taxon>Arachnida</taxon>
        <taxon>Acari</taxon>
        <taxon>Acariformes</taxon>
        <taxon>Sarcoptiformes</taxon>
        <taxon>Astigmata</taxon>
        <taxon>Psoroptidia</taxon>
        <taxon>Analgoidea</taxon>
        <taxon>Pyroglyphidae</taxon>
        <taxon>Dermatophagoidinae</taxon>
        <taxon>Dermatophagoides</taxon>
    </lineage>
</organism>